<dbReference type="PANTHER" id="PTHR30213:SF0">
    <property type="entry name" value="UPF0761 MEMBRANE PROTEIN YIHY"/>
    <property type="match status" value="1"/>
</dbReference>
<evidence type="ECO:0000256" key="5">
    <source>
        <dbReference type="ARBA" id="ARBA00023136"/>
    </source>
</evidence>
<feature type="transmembrane region" description="Helical" evidence="7">
    <location>
        <begin position="118"/>
        <end position="147"/>
    </location>
</feature>
<evidence type="ECO:0000256" key="2">
    <source>
        <dbReference type="ARBA" id="ARBA00022475"/>
    </source>
</evidence>
<sequence>MPAPDPVRAEAAGPEGHASTVWTLALATALIGLVAFPRRAARPAGGSSGRTGHRAGHGGGSQDGARRPSPSHEGGEAEAVARSQADRGRTASGPTEIPAKGWKDIALRTYHDIGENRLSLIAAGVTFFTLLAIFPAVAALVSCYGLIADASTINDQLASLQGILPQGALEIVGDQVKRLNEQGNTTLGFSLILGIALSVWSANGGVKHVFDALNLVYNEREKRNFIVLNLVSLAFTAGALLFLILALSAIVVLPVVLSYVGLGTDAWWLTLLRWPTLLVAVLLGLALLYRYGPSRDAPRWRWVTPGGALAAVLWIVASLLFSWYVAHFGSYNKTYGSLGAAIGFMTWIWLSTMIVLIGAQVNAEMEHQTAEDTTVGEPQPLGTRRARMADTVGAAAE</sequence>
<evidence type="ECO:0000256" key="3">
    <source>
        <dbReference type="ARBA" id="ARBA00022692"/>
    </source>
</evidence>
<dbReference type="RefSeq" id="WP_238195784.1">
    <property type="nucleotide sequence ID" value="NZ_BPQZ01000006.1"/>
</dbReference>
<evidence type="ECO:0000256" key="1">
    <source>
        <dbReference type="ARBA" id="ARBA00004651"/>
    </source>
</evidence>
<comment type="subcellular location">
    <subcellularLocation>
        <location evidence="1">Cell membrane</location>
        <topology evidence="1">Multi-pass membrane protein</topology>
    </subcellularLocation>
</comment>
<accession>A0AA37TII5</accession>
<dbReference type="GO" id="GO:0005886">
    <property type="term" value="C:plasma membrane"/>
    <property type="evidence" value="ECO:0007669"/>
    <property type="project" value="UniProtKB-SubCell"/>
</dbReference>
<dbReference type="NCBIfam" id="TIGR00765">
    <property type="entry name" value="yihY_not_rbn"/>
    <property type="match status" value="1"/>
</dbReference>
<dbReference type="AlphaFoldDB" id="A0AA37TII5"/>
<proteinExistence type="predicted"/>
<evidence type="ECO:0000313" key="8">
    <source>
        <dbReference type="EMBL" id="GLS74519.1"/>
    </source>
</evidence>
<feature type="transmembrane region" description="Helical" evidence="7">
    <location>
        <begin position="302"/>
        <end position="326"/>
    </location>
</feature>
<feature type="transmembrane region" description="Helical" evidence="7">
    <location>
        <begin position="266"/>
        <end position="290"/>
    </location>
</feature>
<gene>
    <name evidence="8" type="ORF">GCM10007890_65370</name>
</gene>
<comment type="caution">
    <text evidence="8">The sequence shown here is derived from an EMBL/GenBank/DDBJ whole genome shotgun (WGS) entry which is preliminary data.</text>
</comment>
<dbReference type="Pfam" id="PF03631">
    <property type="entry name" value="Virul_fac_BrkB"/>
    <property type="match status" value="1"/>
</dbReference>
<keyword evidence="2" id="KW-1003">Cell membrane</keyword>
<feature type="transmembrane region" description="Helical" evidence="7">
    <location>
        <begin position="338"/>
        <end position="359"/>
    </location>
</feature>
<evidence type="ECO:0000256" key="4">
    <source>
        <dbReference type="ARBA" id="ARBA00022989"/>
    </source>
</evidence>
<evidence type="ECO:0000256" key="7">
    <source>
        <dbReference type="SAM" id="Phobius"/>
    </source>
</evidence>
<dbReference type="Proteomes" id="UP001157440">
    <property type="component" value="Unassembled WGS sequence"/>
</dbReference>
<name>A0AA37TII5_9HYPH</name>
<dbReference type="InterPro" id="IPR017039">
    <property type="entry name" value="Virul_fac_BrkB"/>
</dbReference>
<evidence type="ECO:0000256" key="6">
    <source>
        <dbReference type="SAM" id="MobiDB-lite"/>
    </source>
</evidence>
<dbReference type="EMBL" id="BSPL01000038">
    <property type="protein sequence ID" value="GLS74519.1"/>
    <property type="molecule type" value="Genomic_DNA"/>
</dbReference>
<evidence type="ECO:0000313" key="9">
    <source>
        <dbReference type="Proteomes" id="UP001157440"/>
    </source>
</evidence>
<keyword evidence="3 7" id="KW-0812">Transmembrane</keyword>
<feature type="region of interest" description="Disordered" evidence="6">
    <location>
        <begin position="41"/>
        <end position="98"/>
    </location>
</feature>
<keyword evidence="9" id="KW-1185">Reference proteome</keyword>
<protein>
    <submittedName>
        <fullName evidence="8">Uncharacterized protein</fullName>
    </submittedName>
</protein>
<dbReference type="PANTHER" id="PTHR30213">
    <property type="entry name" value="INNER MEMBRANE PROTEIN YHJD"/>
    <property type="match status" value="1"/>
</dbReference>
<keyword evidence="4 7" id="KW-1133">Transmembrane helix</keyword>
<reference evidence="9" key="1">
    <citation type="journal article" date="2019" name="Int. J. Syst. Evol. Microbiol.">
        <title>The Global Catalogue of Microorganisms (GCM) 10K type strain sequencing project: providing services to taxonomists for standard genome sequencing and annotation.</title>
        <authorList>
            <consortium name="The Broad Institute Genomics Platform"/>
            <consortium name="The Broad Institute Genome Sequencing Center for Infectious Disease"/>
            <person name="Wu L."/>
            <person name="Ma J."/>
        </authorList>
    </citation>
    <scope>NUCLEOTIDE SEQUENCE [LARGE SCALE GENOMIC DNA]</scope>
    <source>
        <strain evidence="9">NBRC 103632</strain>
    </source>
</reference>
<feature type="transmembrane region" description="Helical" evidence="7">
    <location>
        <begin position="187"/>
        <end position="206"/>
    </location>
</feature>
<feature type="transmembrane region" description="Helical" evidence="7">
    <location>
        <begin position="20"/>
        <end position="36"/>
    </location>
</feature>
<feature type="transmembrane region" description="Helical" evidence="7">
    <location>
        <begin position="227"/>
        <end position="260"/>
    </location>
</feature>
<keyword evidence="5 7" id="KW-0472">Membrane</keyword>
<organism evidence="8 9">
    <name type="scientific">Methylobacterium tardum</name>
    <dbReference type="NCBI Taxonomy" id="374432"/>
    <lineage>
        <taxon>Bacteria</taxon>
        <taxon>Pseudomonadati</taxon>
        <taxon>Pseudomonadota</taxon>
        <taxon>Alphaproteobacteria</taxon>
        <taxon>Hyphomicrobiales</taxon>
        <taxon>Methylobacteriaceae</taxon>
        <taxon>Methylobacterium</taxon>
    </lineage>
</organism>